<feature type="region of interest" description="Disordered" evidence="1">
    <location>
        <begin position="49"/>
        <end position="69"/>
    </location>
</feature>
<feature type="compositionally biased region" description="Polar residues" evidence="1">
    <location>
        <begin position="51"/>
        <end position="60"/>
    </location>
</feature>
<dbReference type="Proteomes" id="UP000046680">
    <property type="component" value="Unassembled WGS sequence"/>
</dbReference>
<evidence type="ECO:0000313" key="2">
    <source>
        <dbReference type="EMBL" id="CFS09085.1"/>
    </source>
</evidence>
<name>A0A654U6Y6_MYCTX</name>
<organism evidence="2 3">
    <name type="scientific">Mycobacterium tuberculosis</name>
    <dbReference type="NCBI Taxonomy" id="1773"/>
    <lineage>
        <taxon>Bacteria</taxon>
        <taxon>Bacillati</taxon>
        <taxon>Actinomycetota</taxon>
        <taxon>Actinomycetes</taxon>
        <taxon>Mycobacteriales</taxon>
        <taxon>Mycobacteriaceae</taxon>
        <taxon>Mycobacterium</taxon>
        <taxon>Mycobacterium tuberculosis complex</taxon>
    </lineage>
</organism>
<reference evidence="2 3" key="1">
    <citation type="submission" date="2015-03" db="EMBL/GenBank/DDBJ databases">
        <authorList>
            <consortium name="Pathogen Informatics"/>
        </authorList>
    </citation>
    <scope>NUCLEOTIDE SEQUENCE [LARGE SCALE GENOMIC DNA]</scope>
    <source>
        <strain evidence="2 3">C09601061</strain>
    </source>
</reference>
<proteinExistence type="predicted"/>
<dbReference type="EMBL" id="CGCX01002236">
    <property type="protein sequence ID" value="CFS09085.1"/>
    <property type="molecule type" value="Genomic_DNA"/>
</dbReference>
<gene>
    <name evidence="2" type="ORF">ERS007657_03964</name>
</gene>
<protein>
    <submittedName>
        <fullName evidence="2">Uncharacterized protein</fullName>
    </submittedName>
</protein>
<sequence>MPQITATLGEPASATAFPTVPASTVPGSIASMPPDASRLVAKVVRMLCSASGPNGSNSTRGRAPVRARW</sequence>
<evidence type="ECO:0000313" key="3">
    <source>
        <dbReference type="Proteomes" id="UP000046680"/>
    </source>
</evidence>
<accession>A0A654U6Y6</accession>
<evidence type="ECO:0000256" key="1">
    <source>
        <dbReference type="SAM" id="MobiDB-lite"/>
    </source>
</evidence>
<dbReference type="AlphaFoldDB" id="A0A654U6Y6"/>